<protein>
    <recommendedName>
        <fullName evidence="4">HEAT repeat domain-containing protein</fullName>
    </recommendedName>
</protein>
<dbReference type="AlphaFoldDB" id="A0A937F379"/>
<evidence type="ECO:0000313" key="3">
    <source>
        <dbReference type="Proteomes" id="UP000659388"/>
    </source>
</evidence>
<reference evidence="2" key="1">
    <citation type="submission" date="2021-01" db="EMBL/GenBank/DDBJ databases">
        <title>Fulvivirga kasyanovii gen. nov., sp nov., a novel member of the phylum Bacteroidetes isolated from seawater in a mussel farm.</title>
        <authorList>
            <person name="Zhao L.-H."/>
            <person name="Wang Z.-J."/>
        </authorList>
    </citation>
    <scope>NUCLEOTIDE SEQUENCE</scope>
    <source>
        <strain evidence="2">2943</strain>
    </source>
</reference>
<feature type="signal peptide" evidence="1">
    <location>
        <begin position="1"/>
        <end position="32"/>
    </location>
</feature>
<dbReference type="RefSeq" id="WP_202243172.1">
    <property type="nucleotide sequence ID" value="NZ_JAESIY010000002.1"/>
</dbReference>
<accession>A0A937F379</accession>
<feature type="chain" id="PRO_5038117400" description="HEAT repeat domain-containing protein" evidence="1">
    <location>
        <begin position="33"/>
        <end position="492"/>
    </location>
</feature>
<evidence type="ECO:0000256" key="1">
    <source>
        <dbReference type="SAM" id="SignalP"/>
    </source>
</evidence>
<dbReference type="EMBL" id="JAESIY010000002">
    <property type="protein sequence ID" value="MBL3655506.1"/>
    <property type="molecule type" value="Genomic_DNA"/>
</dbReference>
<keyword evidence="3" id="KW-1185">Reference proteome</keyword>
<keyword evidence="1" id="KW-0732">Signal</keyword>
<organism evidence="2 3">
    <name type="scientific">Fulvivirga sediminis</name>
    <dbReference type="NCBI Taxonomy" id="2803949"/>
    <lineage>
        <taxon>Bacteria</taxon>
        <taxon>Pseudomonadati</taxon>
        <taxon>Bacteroidota</taxon>
        <taxon>Cytophagia</taxon>
        <taxon>Cytophagales</taxon>
        <taxon>Fulvivirgaceae</taxon>
        <taxon>Fulvivirga</taxon>
    </lineage>
</organism>
<name>A0A937F379_9BACT</name>
<comment type="caution">
    <text evidence="2">The sequence shown here is derived from an EMBL/GenBank/DDBJ whole genome shotgun (WGS) entry which is preliminary data.</text>
</comment>
<gene>
    <name evidence="2" type="ORF">JL102_05145</name>
</gene>
<proteinExistence type="predicted"/>
<evidence type="ECO:0000313" key="2">
    <source>
        <dbReference type="EMBL" id="MBL3655506.1"/>
    </source>
</evidence>
<sequence length="492" mass="54736">MNKGQKLLRIGHRVKLVSILTILCCLFHFSQAQNTVVSKNVHIDISDDGDGISKIRQSNGRNSFNIEYKGTITITDDDADIKSISPGGYLEISKTTFGSKRTIQIESTSYGLKKEYYEGRKEMPFIPNGKNWLAEILPEVIRSTGIGVESRVNRFYKNGGVNAVLSEMDKMESNYVKSIYARALLEKNGLKDSELVKIAESLSSDINSDYYLAEVLRKNSHVYLLNPGTEEAYFNAIKHIGSDYYSTVVLKEALKDNQKSSATVLKIMDASKNIGSDYYQMTVLNELLDDNLDEESITAIVNSSKNIHSDYYQTQLLSKALKKSNISEESRNIVIDAMADVNSDYYMASVFINLLDEKQNEATNLKIISLLENKMSSDYYASNVLSKMLKTQYLSDKGIEAIAKATSNLGSSNYASSVIKTASRQNINKKSLLIMLDTAGNIGSSFYASEALSALAPVVKKLNDREAFDAYRAAAKNINSDTYYGKAMRAID</sequence>
<dbReference type="Proteomes" id="UP000659388">
    <property type="component" value="Unassembled WGS sequence"/>
</dbReference>
<evidence type="ECO:0008006" key="4">
    <source>
        <dbReference type="Google" id="ProtNLM"/>
    </source>
</evidence>